<protein>
    <submittedName>
        <fullName evidence="2">Uncharacterized protein</fullName>
    </submittedName>
</protein>
<dbReference type="HOGENOM" id="CLU_3186125_0_0_11"/>
<evidence type="ECO:0000313" key="3">
    <source>
        <dbReference type="Proteomes" id="UP000001020"/>
    </source>
</evidence>
<evidence type="ECO:0000256" key="1">
    <source>
        <dbReference type="SAM" id="MobiDB-lite"/>
    </source>
</evidence>
<gene>
    <name evidence="2" type="ordered locus">MT1556.1</name>
</gene>
<sequence>MRGRSRLVRWPERPNTDTYPGGPAHQRLRIDQRLVADRDMVQDYES</sequence>
<accession>Q8VK08</accession>
<organism evidence="2 3">
    <name type="scientific">Mycobacterium tuberculosis (strain CDC 1551 / Oshkosh)</name>
    <dbReference type="NCBI Taxonomy" id="83331"/>
    <lineage>
        <taxon>Bacteria</taxon>
        <taxon>Bacillati</taxon>
        <taxon>Actinomycetota</taxon>
        <taxon>Actinomycetes</taxon>
        <taxon>Mycobacteriales</taxon>
        <taxon>Mycobacteriaceae</taxon>
        <taxon>Mycobacterium</taxon>
        <taxon>Mycobacterium tuberculosis complex</taxon>
    </lineage>
</organism>
<dbReference type="AlphaFoldDB" id="Q8VK08"/>
<keyword evidence="3" id="KW-1185">Reference proteome</keyword>
<proteinExistence type="predicted"/>
<dbReference type="Proteomes" id="UP000001020">
    <property type="component" value="Chromosome"/>
</dbReference>
<name>Q8VK08_MYCTO</name>
<feature type="region of interest" description="Disordered" evidence="1">
    <location>
        <begin position="1"/>
        <end position="24"/>
    </location>
</feature>
<dbReference type="KEGG" id="mtc:MT1556.1"/>
<reference evidence="2 3" key="1">
    <citation type="journal article" date="2002" name="J. Bacteriol.">
        <title>Whole-genome comparison of Mycobacterium tuberculosis clinical and laboratory strains.</title>
        <authorList>
            <person name="Fleischmann R.D."/>
            <person name="Alland D."/>
            <person name="Eisen J.A."/>
            <person name="Carpenter L."/>
            <person name="White O."/>
            <person name="Peterson J."/>
            <person name="DeBoy R."/>
            <person name="Dodson R."/>
            <person name="Gwinn M."/>
            <person name="Haft D."/>
            <person name="Hickey E."/>
            <person name="Kolonay J.F."/>
            <person name="Nelson W.C."/>
            <person name="Umayam L.A."/>
            <person name="Ermolaeva M."/>
            <person name="Salzberg S.L."/>
            <person name="Delcher A."/>
            <person name="Utterback T."/>
            <person name="Weidman J."/>
            <person name="Khouri H."/>
            <person name="Gill J."/>
            <person name="Mikula A."/>
            <person name="Bishai W."/>
            <person name="Jacobs Jr W.R.Jr."/>
            <person name="Venter J.C."/>
            <person name="Fraser C.M."/>
        </authorList>
    </citation>
    <scope>NUCLEOTIDE SEQUENCE [LARGE SCALE GENOMIC DNA]</scope>
    <source>
        <strain evidence="3">CDC 1551 / Oshkosh</strain>
    </source>
</reference>
<evidence type="ECO:0000313" key="2">
    <source>
        <dbReference type="EMBL" id="AAK45823.1"/>
    </source>
</evidence>
<dbReference type="EMBL" id="AE000516">
    <property type="protein sequence ID" value="AAK45823.1"/>
    <property type="molecule type" value="Genomic_DNA"/>
</dbReference>